<dbReference type="SUPFAM" id="SSF103473">
    <property type="entry name" value="MFS general substrate transporter"/>
    <property type="match status" value="1"/>
</dbReference>
<accession>A0A3D9SI77</accession>
<dbReference type="GO" id="GO:0022857">
    <property type="term" value="F:transmembrane transporter activity"/>
    <property type="evidence" value="ECO:0007669"/>
    <property type="project" value="InterPro"/>
</dbReference>
<gene>
    <name evidence="9" type="ORF">DFJ69_1022</name>
</gene>
<comment type="subcellular location">
    <subcellularLocation>
        <location evidence="1">Cell membrane</location>
        <topology evidence="1">Multi-pass membrane protein</topology>
    </subcellularLocation>
</comment>
<dbReference type="PANTHER" id="PTHR42718">
    <property type="entry name" value="MAJOR FACILITATOR SUPERFAMILY MULTIDRUG TRANSPORTER MFSC"/>
    <property type="match status" value="1"/>
</dbReference>
<feature type="transmembrane region" description="Helical" evidence="7">
    <location>
        <begin position="447"/>
        <end position="467"/>
    </location>
</feature>
<dbReference type="PANTHER" id="PTHR42718:SF46">
    <property type="entry name" value="BLR6921 PROTEIN"/>
    <property type="match status" value="1"/>
</dbReference>
<dbReference type="Proteomes" id="UP000256661">
    <property type="component" value="Unassembled WGS sequence"/>
</dbReference>
<evidence type="ECO:0000256" key="6">
    <source>
        <dbReference type="ARBA" id="ARBA00023136"/>
    </source>
</evidence>
<evidence type="ECO:0000256" key="7">
    <source>
        <dbReference type="SAM" id="Phobius"/>
    </source>
</evidence>
<evidence type="ECO:0000313" key="10">
    <source>
        <dbReference type="Proteomes" id="UP000256661"/>
    </source>
</evidence>
<keyword evidence="5 7" id="KW-1133">Transmembrane helix</keyword>
<evidence type="ECO:0000259" key="8">
    <source>
        <dbReference type="PROSITE" id="PS50850"/>
    </source>
</evidence>
<keyword evidence="6 7" id="KW-0472">Membrane</keyword>
<dbReference type="GO" id="GO:0005886">
    <property type="term" value="C:plasma membrane"/>
    <property type="evidence" value="ECO:0007669"/>
    <property type="project" value="UniProtKB-SubCell"/>
</dbReference>
<feature type="transmembrane region" description="Helical" evidence="7">
    <location>
        <begin position="163"/>
        <end position="185"/>
    </location>
</feature>
<dbReference type="InterPro" id="IPR011701">
    <property type="entry name" value="MFS"/>
</dbReference>
<evidence type="ECO:0000256" key="4">
    <source>
        <dbReference type="ARBA" id="ARBA00022692"/>
    </source>
</evidence>
<name>A0A3D9SI77_9ACTN</name>
<protein>
    <submittedName>
        <fullName evidence="9">EmrB/QacA subfamily drug resistance transporter</fullName>
    </submittedName>
</protein>
<organism evidence="9 10">
    <name type="scientific">Thermomonospora umbrina</name>
    <dbReference type="NCBI Taxonomy" id="111806"/>
    <lineage>
        <taxon>Bacteria</taxon>
        <taxon>Bacillati</taxon>
        <taxon>Actinomycetota</taxon>
        <taxon>Actinomycetes</taxon>
        <taxon>Streptosporangiales</taxon>
        <taxon>Thermomonosporaceae</taxon>
        <taxon>Thermomonospora</taxon>
    </lineage>
</organism>
<feature type="transmembrane region" description="Helical" evidence="7">
    <location>
        <begin position="301"/>
        <end position="320"/>
    </location>
</feature>
<keyword evidence="3" id="KW-1003">Cell membrane</keyword>
<feature type="transmembrane region" description="Helical" evidence="7">
    <location>
        <begin position="102"/>
        <end position="125"/>
    </location>
</feature>
<reference evidence="9 10" key="1">
    <citation type="submission" date="2018-08" db="EMBL/GenBank/DDBJ databases">
        <title>Sequencing the genomes of 1000 actinobacteria strains.</title>
        <authorList>
            <person name="Klenk H.-P."/>
        </authorList>
    </citation>
    <scope>NUCLEOTIDE SEQUENCE [LARGE SCALE GENOMIC DNA]</scope>
    <source>
        <strain evidence="9 10">DSM 43927</strain>
    </source>
</reference>
<keyword evidence="2" id="KW-0813">Transport</keyword>
<feature type="transmembrane region" description="Helical" evidence="7">
    <location>
        <begin position="229"/>
        <end position="248"/>
    </location>
</feature>
<feature type="transmembrane region" description="Helical" evidence="7">
    <location>
        <begin position="327"/>
        <end position="348"/>
    </location>
</feature>
<dbReference type="OrthoDB" id="4080117at2"/>
<feature type="transmembrane region" description="Helical" evidence="7">
    <location>
        <begin position="360"/>
        <end position="385"/>
    </location>
</feature>
<evidence type="ECO:0000256" key="5">
    <source>
        <dbReference type="ARBA" id="ARBA00022989"/>
    </source>
</evidence>
<proteinExistence type="predicted"/>
<evidence type="ECO:0000313" key="9">
    <source>
        <dbReference type="EMBL" id="REE95619.1"/>
    </source>
</evidence>
<keyword evidence="4 7" id="KW-0812">Transmembrane</keyword>
<evidence type="ECO:0000256" key="1">
    <source>
        <dbReference type="ARBA" id="ARBA00004651"/>
    </source>
</evidence>
<dbReference type="AlphaFoldDB" id="A0A3D9SI77"/>
<dbReference type="Pfam" id="PF07690">
    <property type="entry name" value="MFS_1"/>
    <property type="match status" value="1"/>
</dbReference>
<dbReference type="Gene3D" id="1.20.1720.10">
    <property type="entry name" value="Multidrug resistance protein D"/>
    <property type="match status" value="2"/>
</dbReference>
<dbReference type="InterPro" id="IPR036259">
    <property type="entry name" value="MFS_trans_sf"/>
</dbReference>
<feature type="transmembrane region" description="Helical" evidence="7">
    <location>
        <begin position="268"/>
        <end position="289"/>
    </location>
</feature>
<feature type="transmembrane region" description="Helical" evidence="7">
    <location>
        <begin position="406"/>
        <end position="427"/>
    </location>
</feature>
<feature type="domain" description="Major facilitator superfamily (MFS) profile" evidence="8">
    <location>
        <begin position="11"/>
        <end position="469"/>
    </location>
</feature>
<sequence>MAKDGPSRRWTLPAVSAAQLLVVLDGTIVNIALPSAQRALGMSDAGRQWAITAYALAFGGLLLIGGRVSSALGHRRTFIIGLLGFAGASALGGAAGSPEMLFAARALQGVFAAGLAPAGLSLLTITFTEPRERGRAFGVFAAVGAAGSAIGLIAGGLLTEYVGWRWCLYINVPLALLAVLGATRVARDRPSRDGKGLDVPGALLSTAGFVAVVYAFNEAASLGWGSGKVLALLAAGTLLLATFVAVELRTPRPLLPMRILLHRARGGAFLAITLMFVAMFGFYLFMSYYTQTILGYSPVEAGLTLIINALATLLGSTLIAGRLHGRVSPAALILPGLLAAAAGILLLTRLTPQSTEVFGLYLVPALLLTGLGLGLVMPPTAGLATADMDWQNIGAASAAYNAGQQLGAALGTALFNTLAAGAAASYLAAHPQAAAAAGTVRGYTTALAAAAAVLLVAAIITAPLIVARRGRQRADDRKAEETTPVG</sequence>
<feature type="transmembrane region" description="Helical" evidence="7">
    <location>
        <begin position="197"/>
        <end position="217"/>
    </location>
</feature>
<dbReference type="PROSITE" id="PS50850">
    <property type="entry name" value="MFS"/>
    <property type="match status" value="1"/>
</dbReference>
<dbReference type="InterPro" id="IPR020846">
    <property type="entry name" value="MFS_dom"/>
</dbReference>
<feature type="transmembrane region" description="Helical" evidence="7">
    <location>
        <begin position="12"/>
        <end position="33"/>
    </location>
</feature>
<keyword evidence="10" id="KW-1185">Reference proteome</keyword>
<dbReference type="EMBL" id="QTTT01000001">
    <property type="protein sequence ID" value="REE95619.1"/>
    <property type="molecule type" value="Genomic_DNA"/>
</dbReference>
<evidence type="ECO:0000256" key="3">
    <source>
        <dbReference type="ARBA" id="ARBA00022475"/>
    </source>
</evidence>
<feature type="transmembrane region" description="Helical" evidence="7">
    <location>
        <begin position="45"/>
        <end position="65"/>
    </location>
</feature>
<dbReference type="CDD" id="cd17321">
    <property type="entry name" value="MFS_MMR_MDR_like"/>
    <property type="match status" value="1"/>
</dbReference>
<comment type="caution">
    <text evidence="9">The sequence shown here is derived from an EMBL/GenBank/DDBJ whole genome shotgun (WGS) entry which is preliminary data.</text>
</comment>
<feature type="transmembrane region" description="Helical" evidence="7">
    <location>
        <begin position="77"/>
        <end position="96"/>
    </location>
</feature>
<feature type="transmembrane region" description="Helical" evidence="7">
    <location>
        <begin position="137"/>
        <end position="157"/>
    </location>
</feature>
<evidence type="ECO:0000256" key="2">
    <source>
        <dbReference type="ARBA" id="ARBA00022448"/>
    </source>
</evidence>